<dbReference type="PANTHER" id="PTHR33841:SF1">
    <property type="entry name" value="DNA METHYLTRANSFERASE A"/>
    <property type="match status" value="1"/>
</dbReference>
<dbReference type="InterPro" id="IPR047939">
    <property type="entry name" value="BREX_1_PglX"/>
</dbReference>
<dbReference type="InterPro" id="IPR029063">
    <property type="entry name" value="SAM-dependent_MTases_sf"/>
</dbReference>
<dbReference type="Gene3D" id="3.40.50.150">
    <property type="entry name" value="Vaccinia Virus protein VP39"/>
    <property type="match status" value="1"/>
</dbReference>
<dbReference type="NCBIfam" id="NF033452">
    <property type="entry name" value="BREX_1_MTaseX"/>
    <property type="match status" value="1"/>
</dbReference>
<keyword evidence="9" id="KW-1185">Reference proteome</keyword>
<dbReference type="InterPro" id="IPR050953">
    <property type="entry name" value="N4_N6_ade-DNA_methylase"/>
</dbReference>
<dbReference type="EC" id="2.1.1.72" evidence="1"/>
<evidence type="ECO:0000313" key="9">
    <source>
        <dbReference type="Proteomes" id="UP000198384"/>
    </source>
</evidence>
<dbReference type="AlphaFoldDB" id="A0A238VE63"/>
<dbReference type="GO" id="GO:0006304">
    <property type="term" value="P:DNA modification"/>
    <property type="evidence" value="ECO:0007669"/>
    <property type="project" value="InterPro"/>
</dbReference>
<evidence type="ECO:0000256" key="1">
    <source>
        <dbReference type="ARBA" id="ARBA00011900"/>
    </source>
</evidence>
<dbReference type="InterPro" id="IPR011639">
    <property type="entry name" value="MethylTrfase_TaqI-like_dom"/>
</dbReference>
<dbReference type="SUPFAM" id="SSF53335">
    <property type="entry name" value="S-adenosyl-L-methionine-dependent methyltransferases"/>
    <property type="match status" value="1"/>
</dbReference>
<evidence type="ECO:0000313" key="8">
    <source>
        <dbReference type="EMBL" id="SNR32536.1"/>
    </source>
</evidence>
<sequence length="1162" mass="134465">MTLNKPIEINCYMNTNTLKKFAQEARTKLISQIGAKLELVLNTDSSLLREKASQVKKLQEAINASSKEQVIDKVAYTWFNRLMALRFMDANDYQPIGIRVVTPKSGYTLPEILDEAKQGNIPDELPVNQQHIYDVLDGKIPSTNAQNEAYKELLIGACNHLNIVFPFLFEKLSDYSELLLPDDLISEFSIVQDIIDGMNDEDCQEVEIIGWLYQFYISELNDELISSKKKYKKEDLAPASQLFTPKWIVEYMVDNTLGQLWSEINPTTKVTDNLEFYIKPAYKEQLQARATKSIEDIKFFEPCVGSGHILSYAFDVFYKMYEEQGYNPSEIPELIITKNLYGVDIDQRAAQLASFVLLMKGQQKHRRFLRAVEKKHIQPNISFYQDFEFDNHFKNATALGSLITIEPEEAKAYKVDKNSLFGERQAEVKKLYDLLGQRYDVVVTNPPYISSSRMEGSLKQYVEATYPETKSDLFATFILRCLELCNEDGLTGYMTPFVWMFILSYDKLREIIINKHFINNLIQLEYSGFDGATVPICTFTLRNNSISDAKGSYIRLSDFKGSKVQSPKTLEAIQNPNCGWFYTVNQTDFIKIPGYPIGYWLNLEIVKLFNECETLKEIANPRKGLVTLNDVRFVKYWYEMDFYNTSFEGVSKSEVLSNNKKWNLLNKGGGQCKWYGMNSYIINWSNNGQELKDYIIEKYNGGSYTKEIRSESLYFKKGITWGGVTSGTPTFRYFDEGIIFSSSGPSAFPNKEKINYILGFLNSKISLTILEVFSPTLSILSGDIAKLPIRYKNESFVNNLVNNLVSASKIAWNSKENSSLFTQNELIRIIGQDIEETYDLYKQYWKNKFFQLHKNEEELNKQFIDIYGLQDELTPDVPLKDITILKEETKIVNNQLVFQEKEIFAQFMSYAVGCMFGRYSLDKEGLILANQGETLEDYLEKVGMSETEVSFLPDDDNIIPILDDEWFEDDIVNRFNEFLKVAFGKPNFEKNLAFVEECLGKDVRKYFVKDFYPDHIKRYKKRPIYWMFSSPKGSFNVLIYMHRYTPDTLNQILNGYLKEYREKLNTHIEHLNHLIETGSSSEQTKASKEKDKLNVVLRELQEYERDVLYPLATERIPIDLDDGVLVNYNKFGTAIKKVAGLNDTKAKAKVKKFDWIDVKQIR</sequence>
<proteinExistence type="predicted"/>
<evidence type="ECO:0000256" key="4">
    <source>
        <dbReference type="ARBA" id="ARBA00022691"/>
    </source>
</evidence>
<protein>
    <recommendedName>
        <fullName evidence="1">site-specific DNA-methyltransferase (adenine-specific)</fullName>
        <ecNumber evidence="1">2.1.1.72</ecNumber>
    </recommendedName>
</protein>
<keyword evidence="6" id="KW-0175">Coiled coil</keyword>
<dbReference type="InterPro" id="IPR002052">
    <property type="entry name" value="DNA_methylase_N6_adenine_CS"/>
</dbReference>
<dbReference type="PRINTS" id="PR00507">
    <property type="entry name" value="N12N6MTFRASE"/>
</dbReference>
<name>A0A238VE63_9FLAO</name>
<dbReference type="EMBL" id="FZNT01000001">
    <property type="protein sequence ID" value="SNR32536.1"/>
    <property type="molecule type" value="Genomic_DNA"/>
</dbReference>
<keyword evidence="3" id="KW-0808">Transferase</keyword>
<dbReference type="Pfam" id="PF07669">
    <property type="entry name" value="Eco57I"/>
    <property type="match status" value="1"/>
</dbReference>
<dbReference type="GO" id="GO:0032259">
    <property type="term" value="P:methylation"/>
    <property type="evidence" value="ECO:0007669"/>
    <property type="project" value="UniProtKB-KW"/>
</dbReference>
<feature type="domain" description="Type II methyltransferase M.TaqI-like" evidence="7">
    <location>
        <begin position="338"/>
        <end position="526"/>
    </location>
</feature>
<dbReference type="GO" id="GO:0009007">
    <property type="term" value="F:site-specific DNA-methyltransferase (adenine-specific) activity"/>
    <property type="evidence" value="ECO:0007669"/>
    <property type="project" value="UniProtKB-EC"/>
</dbReference>
<evidence type="ECO:0000256" key="6">
    <source>
        <dbReference type="SAM" id="Coils"/>
    </source>
</evidence>
<accession>A0A238VE63</accession>
<dbReference type="GO" id="GO:0003676">
    <property type="term" value="F:nucleic acid binding"/>
    <property type="evidence" value="ECO:0007669"/>
    <property type="project" value="InterPro"/>
</dbReference>
<dbReference type="PANTHER" id="PTHR33841">
    <property type="entry name" value="DNA METHYLTRANSFERASE YEEA-RELATED"/>
    <property type="match status" value="1"/>
</dbReference>
<evidence type="ECO:0000256" key="2">
    <source>
        <dbReference type="ARBA" id="ARBA00022603"/>
    </source>
</evidence>
<gene>
    <name evidence="8" type="ORF">SAMN06265371_101283</name>
</gene>
<reference evidence="8 9" key="1">
    <citation type="submission" date="2017-06" db="EMBL/GenBank/DDBJ databases">
        <authorList>
            <person name="Kim H.J."/>
            <person name="Triplett B.A."/>
        </authorList>
    </citation>
    <scope>NUCLEOTIDE SEQUENCE [LARGE SCALE GENOMIC DNA]</scope>
    <source>
        <strain evidence="8 9">DSM 29150</strain>
    </source>
</reference>
<dbReference type="Proteomes" id="UP000198384">
    <property type="component" value="Unassembled WGS sequence"/>
</dbReference>
<feature type="coiled-coil region" evidence="6">
    <location>
        <begin position="1057"/>
        <end position="1106"/>
    </location>
</feature>
<dbReference type="PROSITE" id="PS00092">
    <property type="entry name" value="N6_MTASE"/>
    <property type="match status" value="1"/>
</dbReference>
<evidence type="ECO:0000256" key="3">
    <source>
        <dbReference type="ARBA" id="ARBA00022679"/>
    </source>
</evidence>
<evidence type="ECO:0000256" key="5">
    <source>
        <dbReference type="ARBA" id="ARBA00047942"/>
    </source>
</evidence>
<keyword evidence="4" id="KW-0949">S-adenosyl-L-methionine</keyword>
<evidence type="ECO:0000259" key="7">
    <source>
        <dbReference type="Pfam" id="PF07669"/>
    </source>
</evidence>
<comment type="catalytic activity">
    <reaction evidence="5">
        <text>a 2'-deoxyadenosine in DNA + S-adenosyl-L-methionine = an N(6)-methyl-2'-deoxyadenosine in DNA + S-adenosyl-L-homocysteine + H(+)</text>
        <dbReference type="Rhea" id="RHEA:15197"/>
        <dbReference type="Rhea" id="RHEA-COMP:12418"/>
        <dbReference type="Rhea" id="RHEA-COMP:12419"/>
        <dbReference type="ChEBI" id="CHEBI:15378"/>
        <dbReference type="ChEBI" id="CHEBI:57856"/>
        <dbReference type="ChEBI" id="CHEBI:59789"/>
        <dbReference type="ChEBI" id="CHEBI:90615"/>
        <dbReference type="ChEBI" id="CHEBI:90616"/>
        <dbReference type="EC" id="2.1.1.72"/>
    </reaction>
</comment>
<keyword evidence="2 8" id="KW-0489">Methyltransferase</keyword>
<organism evidence="8 9">
    <name type="scientific">Lutibacter agarilyticus</name>
    <dbReference type="NCBI Taxonomy" id="1109740"/>
    <lineage>
        <taxon>Bacteria</taxon>
        <taxon>Pseudomonadati</taxon>
        <taxon>Bacteroidota</taxon>
        <taxon>Flavobacteriia</taxon>
        <taxon>Flavobacteriales</taxon>
        <taxon>Flavobacteriaceae</taxon>
        <taxon>Lutibacter</taxon>
    </lineage>
</organism>